<organism evidence="4 5">
    <name type="scientific">Fasciola hepatica</name>
    <name type="common">Liver fluke</name>
    <dbReference type="NCBI Taxonomy" id="6192"/>
    <lineage>
        <taxon>Eukaryota</taxon>
        <taxon>Metazoa</taxon>
        <taxon>Spiralia</taxon>
        <taxon>Lophotrochozoa</taxon>
        <taxon>Platyhelminthes</taxon>
        <taxon>Trematoda</taxon>
        <taxon>Digenea</taxon>
        <taxon>Plagiorchiida</taxon>
        <taxon>Echinostomata</taxon>
        <taxon>Echinostomatoidea</taxon>
        <taxon>Fasciolidae</taxon>
        <taxon>Fasciola</taxon>
    </lineage>
</organism>
<dbReference type="GO" id="GO:0030007">
    <property type="term" value="P:intracellular potassium ion homeostasis"/>
    <property type="evidence" value="ECO:0007669"/>
    <property type="project" value="TreeGrafter"/>
</dbReference>
<keyword evidence="2" id="KW-0472">Membrane</keyword>
<evidence type="ECO:0000256" key="1">
    <source>
        <dbReference type="ARBA" id="ARBA00004651"/>
    </source>
</evidence>
<comment type="subcellular location">
    <subcellularLocation>
        <location evidence="1">Cell membrane</location>
        <topology evidence="1">Multi-pass membrane protein</topology>
    </subcellularLocation>
</comment>
<dbReference type="InterPro" id="IPR050510">
    <property type="entry name" value="Cation_transp_ATPase_P-type"/>
</dbReference>
<dbReference type="InterPro" id="IPR008250">
    <property type="entry name" value="ATPase_P-typ_transduc_dom_A_sf"/>
</dbReference>
<dbReference type="PANTHER" id="PTHR43294:SF13">
    <property type="entry name" value="SODIUM_POTASSIUM-TRANSPORTING ATPASE SUBUNIT ALPHA"/>
    <property type="match status" value="1"/>
</dbReference>
<dbReference type="Gene3D" id="2.70.150.10">
    <property type="entry name" value="Calcium-transporting ATPase, cytoplasmic transduction domain A"/>
    <property type="match status" value="1"/>
</dbReference>
<dbReference type="SUPFAM" id="SSF81653">
    <property type="entry name" value="Calcium ATPase, transduction domain A"/>
    <property type="match status" value="1"/>
</dbReference>
<dbReference type="Proteomes" id="UP000230066">
    <property type="component" value="Unassembled WGS sequence"/>
</dbReference>
<dbReference type="InterPro" id="IPR059000">
    <property type="entry name" value="ATPase_P-type_domA"/>
</dbReference>
<keyword evidence="2" id="KW-1003">Cell membrane</keyword>
<evidence type="ECO:0000259" key="3">
    <source>
        <dbReference type="Pfam" id="PF00122"/>
    </source>
</evidence>
<evidence type="ECO:0000256" key="2">
    <source>
        <dbReference type="ARBA" id="ARBA00022475"/>
    </source>
</evidence>
<dbReference type="PANTHER" id="PTHR43294">
    <property type="entry name" value="SODIUM/POTASSIUM-TRANSPORTING ATPASE SUBUNIT ALPHA"/>
    <property type="match status" value="1"/>
</dbReference>
<gene>
    <name evidence="4" type="ORF">D915_007609</name>
</gene>
<name>A0A4E0QU02_FASHE</name>
<dbReference type="GO" id="GO:0005391">
    <property type="term" value="F:P-type sodium:potassium-exchanging transporter activity"/>
    <property type="evidence" value="ECO:0007669"/>
    <property type="project" value="TreeGrafter"/>
</dbReference>
<comment type="caution">
    <text evidence="4">The sequence shown here is derived from an EMBL/GenBank/DDBJ whole genome shotgun (WGS) entry which is preliminary data.</text>
</comment>
<sequence length="108" mass="11349">MESFNKMIPQAALVTGGDVKIEASAEALAVRDLVDVKFDDQAPADILIIAASSFKVNNAALTGESEPQSGKVECNNENPLETKNLAFFFANAVNGNGGVLLLVLEIAL</sequence>
<evidence type="ECO:0000313" key="4">
    <source>
        <dbReference type="EMBL" id="THD18353.1"/>
    </source>
</evidence>
<dbReference type="EMBL" id="JXXN02014892">
    <property type="protein sequence ID" value="THD18353.1"/>
    <property type="molecule type" value="Genomic_DNA"/>
</dbReference>
<reference evidence="4" key="1">
    <citation type="submission" date="2019-03" db="EMBL/GenBank/DDBJ databases">
        <title>Improved annotation for the trematode Fasciola hepatica.</title>
        <authorList>
            <person name="Choi Y.-J."/>
            <person name="Martin J."/>
            <person name="Mitreva M."/>
        </authorList>
    </citation>
    <scope>NUCLEOTIDE SEQUENCE [LARGE SCALE GENOMIC DNA]</scope>
</reference>
<dbReference type="Pfam" id="PF00122">
    <property type="entry name" value="E1-E2_ATPase"/>
    <property type="match status" value="1"/>
</dbReference>
<keyword evidence="5" id="KW-1185">Reference proteome</keyword>
<dbReference type="GO" id="GO:0036376">
    <property type="term" value="P:sodium ion export across plasma membrane"/>
    <property type="evidence" value="ECO:0007669"/>
    <property type="project" value="TreeGrafter"/>
</dbReference>
<dbReference type="GO" id="GO:1902600">
    <property type="term" value="P:proton transmembrane transport"/>
    <property type="evidence" value="ECO:0007669"/>
    <property type="project" value="TreeGrafter"/>
</dbReference>
<dbReference type="GO" id="GO:0005886">
    <property type="term" value="C:plasma membrane"/>
    <property type="evidence" value="ECO:0007669"/>
    <property type="project" value="UniProtKB-SubCell"/>
</dbReference>
<accession>A0A4E0QU02</accession>
<dbReference type="AlphaFoldDB" id="A0A4E0QU02"/>
<protein>
    <submittedName>
        <fullName evidence="4">Sodium/potassium-transporting ATPase subunit alpha</fullName>
    </submittedName>
</protein>
<proteinExistence type="predicted"/>
<dbReference type="GO" id="GO:0006883">
    <property type="term" value="P:intracellular sodium ion homeostasis"/>
    <property type="evidence" value="ECO:0007669"/>
    <property type="project" value="TreeGrafter"/>
</dbReference>
<feature type="domain" description="P-type ATPase A" evidence="3">
    <location>
        <begin position="6"/>
        <end position="84"/>
    </location>
</feature>
<dbReference type="GO" id="GO:1990573">
    <property type="term" value="P:potassium ion import across plasma membrane"/>
    <property type="evidence" value="ECO:0007669"/>
    <property type="project" value="TreeGrafter"/>
</dbReference>
<evidence type="ECO:0000313" key="5">
    <source>
        <dbReference type="Proteomes" id="UP000230066"/>
    </source>
</evidence>